<feature type="domain" description="Bromo" evidence="4">
    <location>
        <begin position="157"/>
        <end position="229"/>
    </location>
</feature>
<evidence type="ECO:0000256" key="1">
    <source>
        <dbReference type="ARBA" id="ARBA00023117"/>
    </source>
</evidence>
<organism evidence="5 6">
    <name type="scientific">Chloropicon roscoffensis</name>
    <dbReference type="NCBI Taxonomy" id="1461544"/>
    <lineage>
        <taxon>Eukaryota</taxon>
        <taxon>Viridiplantae</taxon>
        <taxon>Chlorophyta</taxon>
        <taxon>Chloropicophyceae</taxon>
        <taxon>Chloropicales</taxon>
        <taxon>Chloropicaceae</taxon>
        <taxon>Chloropicon</taxon>
    </lineage>
</organism>
<evidence type="ECO:0000313" key="6">
    <source>
        <dbReference type="Proteomes" id="UP001472866"/>
    </source>
</evidence>
<dbReference type="PROSITE" id="PS50014">
    <property type="entry name" value="BROMODOMAIN_2"/>
    <property type="match status" value="1"/>
</dbReference>
<dbReference type="Gene3D" id="1.20.920.10">
    <property type="entry name" value="Bromodomain-like"/>
    <property type="match status" value="1"/>
</dbReference>
<accession>A0AAX4PBG5</accession>
<name>A0AAX4PBG5_9CHLO</name>
<reference evidence="5 6" key="1">
    <citation type="submission" date="2024-03" db="EMBL/GenBank/DDBJ databases">
        <title>Complete genome sequence of the green alga Chloropicon roscoffensis RCC1871.</title>
        <authorList>
            <person name="Lemieux C."/>
            <person name="Pombert J.-F."/>
            <person name="Otis C."/>
            <person name="Turmel M."/>
        </authorList>
    </citation>
    <scope>NUCLEOTIDE SEQUENCE [LARGE SCALE GENOMIC DNA]</scope>
    <source>
        <strain evidence="5 6">RCC1871</strain>
    </source>
</reference>
<dbReference type="AlphaFoldDB" id="A0AAX4PBG5"/>
<proteinExistence type="predicted"/>
<protein>
    <submittedName>
        <fullName evidence="5">Bromodomain-containing protein</fullName>
    </submittedName>
</protein>
<evidence type="ECO:0000313" key="5">
    <source>
        <dbReference type="EMBL" id="WZN63347.1"/>
    </source>
</evidence>
<dbReference type="InterPro" id="IPR018359">
    <property type="entry name" value="Bromodomain_CS"/>
</dbReference>
<dbReference type="PRINTS" id="PR00503">
    <property type="entry name" value="BROMODOMAIN"/>
</dbReference>
<dbReference type="Proteomes" id="UP001472866">
    <property type="component" value="Chromosome 07"/>
</dbReference>
<dbReference type="EMBL" id="CP151507">
    <property type="protein sequence ID" value="WZN63347.1"/>
    <property type="molecule type" value="Genomic_DNA"/>
</dbReference>
<dbReference type="SUPFAM" id="SSF47370">
    <property type="entry name" value="Bromodomain"/>
    <property type="match status" value="1"/>
</dbReference>
<dbReference type="InterPro" id="IPR036427">
    <property type="entry name" value="Bromodomain-like_sf"/>
</dbReference>
<keyword evidence="6" id="KW-1185">Reference proteome</keyword>
<feature type="region of interest" description="Disordered" evidence="3">
    <location>
        <begin position="1"/>
        <end position="59"/>
    </location>
</feature>
<evidence type="ECO:0000256" key="3">
    <source>
        <dbReference type="SAM" id="MobiDB-lite"/>
    </source>
</evidence>
<evidence type="ECO:0000259" key="4">
    <source>
        <dbReference type="PROSITE" id="PS50014"/>
    </source>
</evidence>
<sequence length="405" mass="45115">MVSGMGGDRGVGEPSTSAVPAAEPVAEAEAAAQVHAKEEEEEGGDGGTDNRHAKRARTLDAEVTHLRSTNKEWRKNIRRKVCDANVVADQIAERAIRLLKEHSAKSASTKNAAPVLTLVSKSELERMAKDKAVREVAEKRLASLANKAALLILERLMSHKWAWLFNDPVNAEELNLKDYHTIVKKPMALSTVKNRAQAGYYKTASEAAGDIRLVFENALLYNKPGSDVNIMASAMLEKFEDLWQSKVAQKFNEEEAVAKSEESMARKKRVDALRAQQNGVFRQKCQSYERLLCDVESFLIEVQQQIIVSCKPVAGEKRQRAQKMLEKTPFEQVKPALGVILQRYPEMLNTATQEVEVDLSKVDPLTLRQVLALLEGDASRESSEVKEVLDAWANVMLTVLKLHNM</sequence>
<gene>
    <name evidence="5" type="ORF">HKI87_07g48950</name>
</gene>
<dbReference type="Pfam" id="PF00439">
    <property type="entry name" value="Bromodomain"/>
    <property type="match status" value="1"/>
</dbReference>
<keyword evidence="1 2" id="KW-0103">Bromodomain</keyword>
<feature type="compositionally biased region" description="Low complexity" evidence="3">
    <location>
        <begin position="13"/>
        <end position="34"/>
    </location>
</feature>
<evidence type="ECO:0000256" key="2">
    <source>
        <dbReference type="PROSITE-ProRule" id="PRU00035"/>
    </source>
</evidence>
<dbReference type="PROSITE" id="PS00633">
    <property type="entry name" value="BROMODOMAIN_1"/>
    <property type="match status" value="1"/>
</dbReference>
<dbReference type="PANTHER" id="PTHR45926">
    <property type="entry name" value="OSJNBA0053K19.4 PROTEIN"/>
    <property type="match status" value="1"/>
</dbReference>
<dbReference type="SMART" id="SM00297">
    <property type="entry name" value="BROMO"/>
    <property type="match status" value="1"/>
</dbReference>
<dbReference type="InterPro" id="IPR001487">
    <property type="entry name" value="Bromodomain"/>
</dbReference>